<dbReference type="Pfam" id="PF00415">
    <property type="entry name" value="RCC1"/>
    <property type="match status" value="1"/>
</dbReference>
<dbReference type="SUPFAM" id="SSF49785">
    <property type="entry name" value="Galactose-binding domain-like"/>
    <property type="match status" value="1"/>
</dbReference>
<dbReference type="InterPro" id="IPR003609">
    <property type="entry name" value="Pan_app"/>
</dbReference>
<name>A0AAE0FBU8_9CHLO</name>
<feature type="repeat" description="RCC1" evidence="1">
    <location>
        <begin position="213"/>
        <end position="263"/>
    </location>
</feature>
<organism evidence="4 5">
    <name type="scientific">Cymbomonas tetramitiformis</name>
    <dbReference type="NCBI Taxonomy" id="36881"/>
    <lineage>
        <taxon>Eukaryota</taxon>
        <taxon>Viridiplantae</taxon>
        <taxon>Chlorophyta</taxon>
        <taxon>Pyramimonadophyceae</taxon>
        <taxon>Pyramimonadales</taxon>
        <taxon>Pyramimonadaceae</taxon>
        <taxon>Cymbomonas</taxon>
    </lineage>
</organism>
<feature type="non-terminal residue" evidence="4">
    <location>
        <position position="1"/>
    </location>
</feature>
<dbReference type="Proteomes" id="UP001190700">
    <property type="component" value="Unassembled WGS sequence"/>
</dbReference>
<feature type="domain" description="Apple" evidence="3">
    <location>
        <begin position="272"/>
        <end position="341"/>
    </location>
</feature>
<evidence type="ECO:0000259" key="3">
    <source>
        <dbReference type="PROSITE" id="PS50948"/>
    </source>
</evidence>
<dbReference type="InterPro" id="IPR009091">
    <property type="entry name" value="RCC1/BLIP-II"/>
</dbReference>
<dbReference type="AlphaFoldDB" id="A0AAE0FBU8"/>
<dbReference type="Gene3D" id="2.130.10.30">
    <property type="entry name" value="Regulator of chromosome condensation 1/beta-lactamase-inhibitor protein II"/>
    <property type="match status" value="1"/>
</dbReference>
<dbReference type="GO" id="GO:0005085">
    <property type="term" value="F:guanyl-nucleotide exchange factor activity"/>
    <property type="evidence" value="ECO:0007669"/>
    <property type="project" value="TreeGrafter"/>
</dbReference>
<dbReference type="InterPro" id="IPR051553">
    <property type="entry name" value="Ran_GTPase-activating"/>
</dbReference>
<dbReference type="EMBL" id="LGRX02021310">
    <property type="protein sequence ID" value="KAK3256809.1"/>
    <property type="molecule type" value="Genomic_DNA"/>
</dbReference>
<comment type="caution">
    <text evidence="4">The sequence shown here is derived from an EMBL/GenBank/DDBJ whole genome shotgun (WGS) entry which is preliminary data.</text>
</comment>
<dbReference type="PROSITE" id="PS50948">
    <property type="entry name" value="PAN"/>
    <property type="match status" value="1"/>
</dbReference>
<dbReference type="PROSITE" id="PS50012">
    <property type="entry name" value="RCC1_3"/>
    <property type="match status" value="2"/>
</dbReference>
<feature type="repeat" description="RCC1" evidence="1">
    <location>
        <begin position="26"/>
        <end position="75"/>
    </location>
</feature>
<dbReference type="Gene3D" id="2.60.120.260">
    <property type="entry name" value="Galactose-binding domain-like"/>
    <property type="match status" value="1"/>
</dbReference>
<evidence type="ECO:0000313" key="5">
    <source>
        <dbReference type="Proteomes" id="UP001190700"/>
    </source>
</evidence>
<feature type="non-terminal residue" evidence="4">
    <location>
        <position position="613"/>
    </location>
</feature>
<dbReference type="InterPro" id="IPR000408">
    <property type="entry name" value="Reg_chr_condens"/>
</dbReference>
<dbReference type="GO" id="GO:0005737">
    <property type="term" value="C:cytoplasm"/>
    <property type="evidence" value="ECO:0007669"/>
    <property type="project" value="TreeGrafter"/>
</dbReference>
<dbReference type="PANTHER" id="PTHR45982:SF1">
    <property type="entry name" value="REGULATOR OF CHROMOSOME CONDENSATION"/>
    <property type="match status" value="1"/>
</dbReference>
<protein>
    <recommendedName>
        <fullName evidence="3">Apple domain-containing protein</fullName>
    </recommendedName>
</protein>
<evidence type="ECO:0000313" key="4">
    <source>
        <dbReference type="EMBL" id="KAK3256809.1"/>
    </source>
</evidence>
<feature type="region of interest" description="Disordered" evidence="2">
    <location>
        <begin position="347"/>
        <end position="366"/>
    </location>
</feature>
<keyword evidence="5" id="KW-1185">Reference proteome</keyword>
<dbReference type="InterPro" id="IPR008979">
    <property type="entry name" value="Galactose-bd-like_sf"/>
</dbReference>
<evidence type="ECO:0000256" key="2">
    <source>
        <dbReference type="SAM" id="MobiDB-lite"/>
    </source>
</evidence>
<proteinExistence type="predicted"/>
<dbReference type="SUPFAM" id="SSF50985">
    <property type="entry name" value="RCC1/BLIP-II"/>
    <property type="match status" value="1"/>
</dbReference>
<evidence type="ECO:0000256" key="1">
    <source>
        <dbReference type="PROSITE-ProRule" id="PRU00235"/>
    </source>
</evidence>
<sequence>AKVMSSHDVAAVATSGRHTIFSLSDGSHYAVGKNEAGQLGTGDTTARQIPVQTLAGYNIRQIAVGEYHTLFAARVGELVYDAYDASTTEMTRTAGSLYGNTGAGFVTFGSSVSSVTFTIELPQSGQFAMSFTYSLEGTDCDSVLAQTINGVQRSSIALFNTASETDWQTAHTVHLLEVGENTVQLLWNEEGSSCSSGINLDKLLVTGNNPYEGVAYGVGNNSVLQLGAHTQGTTSLTPVQVLPDVTVANVSAQKSHSFFVHHDHVITYEVECPDGFSHFSNGQREDYISAGVLAYSVPNSNLTACADACTSSETKCVGFHLYDYEECFLYVDSLGYYAQTLSDGKPSPMCAKDPDPPPPPPPEECPSEHGYALVTSNGYLLDTSNYTAVLYDEGDGMSLYMCAVMCQTNGTSCGGFFVRNHYQCYLYEGNLGSPTASDAISEQGTTTCQHVNIPTPPSPPYKDMAAAESLLQGAMIVVANSSGDYVEYAMGNGDRLENTTVHEADTHAVFNFRCHEHSIVSFRLEQLVDNSESATTACIAMDNREAVCGQGATVWHTQSQSGVYGEWAWSNRTSVDFFVNAGEHSVFLSPREEGWKIRNLRIIEGYTTCDWII</sequence>
<gene>
    <name evidence="4" type="ORF">CYMTET_34079</name>
</gene>
<dbReference type="PANTHER" id="PTHR45982">
    <property type="entry name" value="REGULATOR OF CHROMOSOME CONDENSATION"/>
    <property type="match status" value="1"/>
</dbReference>
<reference evidence="4 5" key="1">
    <citation type="journal article" date="2015" name="Genome Biol. Evol.">
        <title>Comparative Genomics of a Bacterivorous Green Alga Reveals Evolutionary Causalities and Consequences of Phago-Mixotrophic Mode of Nutrition.</title>
        <authorList>
            <person name="Burns J.A."/>
            <person name="Paasch A."/>
            <person name="Narechania A."/>
            <person name="Kim E."/>
        </authorList>
    </citation>
    <scope>NUCLEOTIDE SEQUENCE [LARGE SCALE GENOMIC DNA]</scope>
    <source>
        <strain evidence="4 5">PLY_AMNH</strain>
    </source>
</reference>
<accession>A0AAE0FBU8</accession>